<keyword evidence="6 8" id="KW-0808">Transferase</keyword>
<feature type="region of interest" description="Disordered" evidence="9">
    <location>
        <begin position="1"/>
        <end position="27"/>
    </location>
</feature>
<dbReference type="CDD" id="cd02440">
    <property type="entry name" value="AdoMet_MTases"/>
    <property type="match status" value="1"/>
</dbReference>
<dbReference type="EMBL" id="SLZR01000020">
    <property type="protein sequence ID" value="TCS37192.1"/>
    <property type="molecule type" value="Genomic_DNA"/>
</dbReference>
<dbReference type="Proteomes" id="UP000295793">
    <property type="component" value="Unassembled WGS sequence"/>
</dbReference>
<evidence type="ECO:0000256" key="6">
    <source>
        <dbReference type="ARBA" id="ARBA00022679"/>
    </source>
</evidence>
<dbReference type="NCBIfam" id="TIGR00095">
    <property type="entry name" value="16S rRNA (guanine(966)-N(2))-methyltransferase RsmD"/>
    <property type="match status" value="1"/>
</dbReference>
<evidence type="ECO:0000256" key="7">
    <source>
        <dbReference type="ARBA" id="ARBA00048326"/>
    </source>
</evidence>
<evidence type="ECO:0000256" key="4">
    <source>
        <dbReference type="ARBA" id="ARBA00013682"/>
    </source>
</evidence>
<comment type="caution">
    <text evidence="10">The sequence shown here is derived from an EMBL/GenBank/DDBJ whole genome shotgun (WGS) entry which is preliminary data.</text>
</comment>
<sequence>MNRSRKKSASPKQAGSTLRIVGGSHRGRKLPIPELEGLRPTADRIRETLFNWLQFDINGMKVIDLFAGTGALGLESLSRGAASAVFVEPQSAAASAIRQSLATLNQSNAEVVAQKAEVFLNGYQETADLIFVDPPFALNLWDSILTQLLANGTVAENGYVYVECPKNQQIQIPDELETIKDKTAGQVRFRLLKLTAA</sequence>
<dbReference type="Pfam" id="PF03602">
    <property type="entry name" value="Cons_hypoth95"/>
    <property type="match status" value="1"/>
</dbReference>
<evidence type="ECO:0000256" key="1">
    <source>
        <dbReference type="ARBA" id="ARBA00002649"/>
    </source>
</evidence>
<dbReference type="PANTHER" id="PTHR43542">
    <property type="entry name" value="METHYLTRANSFERASE"/>
    <property type="match status" value="1"/>
</dbReference>
<dbReference type="Gene3D" id="3.40.50.150">
    <property type="entry name" value="Vaccinia Virus protein VP39"/>
    <property type="match status" value="1"/>
</dbReference>
<dbReference type="PROSITE" id="PS00092">
    <property type="entry name" value="N6_MTASE"/>
    <property type="match status" value="1"/>
</dbReference>
<dbReference type="EC" id="2.1.1.171" evidence="3 8"/>
<reference evidence="10 11" key="1">
    <citation type="submission" date="2019-03" db="EMBL/GenBank/DDBJ databases">
        <title>Genomic Encyclopedia of Archaeal and Bacterial Type Strains, Phase II (KMG-II): from individual species to whole genera.</title>
        <authorList>
            <person name="Goeker M."/>
        </authorList>
    </citation>
    <scope>NUCLEOTIDE SEQUENCE [LARGE SCALE GENOMIC DNA]</scope>
    <source>
        <strain evidence="10 11">DSM 15388</strain>
    </source>
</reference>
<evidence type="ECO:0000256" key="5">
    <source>
        <dbReference type="ARBA" id="ARBA00022603"/>
    </source>
</evidence>
<dbReference type="RefSeq" id="WP_132703483.1">
    <property type="nucleotide sequence ID" value="NZ_SLZR01000020.1"/>
</dbReference>
<comment type="similarity">
    <text evidence="2 8">Belongs to the methyltransferase superfamily. RsmD family.</text>
</comment>
<dbReference type="PIRSF" id="PIRSF004553">
    <property type="entry name" value="CHP00095"/>
    <property type="match status" value="1"/>
</dbReference>
<dbReference type="SUPFAM" id="SSF53335">
    <property type="entry name" value="S-adenosyl-L-methionine-dependent methyltransferases"/>
    <property type="match status" value="1"/>
</dbReference>
<accession>A0A4R3HVP9</accession>
<comment type="function">
    <text evidence="1 8">Specifically methylates the guanine in position 966 of 16S rRNA in the assembled 30S particle.</text>
</comment>
<keyword evidence="5 8" id="KW-0489">Methyltransferase</keyword>
<name>A0A4R3HVP9_9GAMM</name>
<evidence type="ECO:0000256" key="8">
    <source>
        <dbReference type="PIRNR" id="PIRNR004553"/>
    </source>
</evidence>
<dbReference type="InterPro" id="IPR029063">
    <property type="entry name" value="SAM-dependent_MTases_sf"/>
</dbReference>
<evidence type="ECO:0000256" key="9">
    <source>
        <dbReference type="SAM" id="MobiDB-lite"/>
    </source>
</evidence>
<keyword evidence="8" id="KW-0698">rRNA processing</keyword>
<comment type="catalytic activity">
    <reaction evidence="7 8">
        <text>guanosine(966) in 16S rRNA + S-adenosyl-L-methionine = N(2)-methylguanosine(966) in 16S rRNA + S-adenosyl-L-homocysteine + H(+)</text>
        <dbReference type="Rhea" id="RHEA:23548"/>
        <dbReference type="Rhea" id="RHEA-COMP:10211"/>
        <dbReference type="Rhea" id="RHEA-COMP:10212"/>
        <dbReference type="ChEBI" id="CHEBI:15378"/>
        <dbReference type="ChEBI" id="CHEBI:57856"/>
        <dbReference type="ChEBI" id="CHEBI:59789"/>
        <dbReference type="ChEBI" id="CHEBI:74269"/>
        <dbReference type="ChEBI" id="CHEBI:74481"/>
        <dbReference type="EC" id="2.1.1.171"/>
    </reaction>
</comment>
<dbReference type="PANTHER" id="PTHR43542:SF1">
    <property type="entry name" value="METHYLTRANSFERASE"/>
    <property type="match status" value="1"/>
</dbReference>
<proteinExistence type="inferred from homology"/>
<protein>
    <recommendedName>
        <fullName evidence="4 8">Ribosomal RNA small subunit methyltransferase D</fullName>
        <ecNumber evidence="3 8">2.1.1.171</ecNumber>
    </recommendedName>
</protein>
<dbReference type="InterPro" id="IPR004398">
    <property type="entry name" value="RNA_MeTrfase_RsmD"/>
</dbReference>
<dbReference type="OrthoDB" id="9803017at2"/>
<evidence type="ECO:0000313" key="11">
    <source>
        <dbReference type="Proteomes" id="UP000295793"/>
    </source>
</evidence>
<dbReference type="GO" id="GO:0003676">
    <property type="term" value="F:nucleic acid binding"/>
    <property type="evidence" value="ECO:0007669"/>
    <property type="project" value="InterPro"/>
</dbReference>
<organism evidence="10 11">
    <name type="scientific">Reinekea marinisedimentorum</name>
    <dbReference type="NCBI Taxonomy" id="230495"/>
    <lineage>
        <taxon>Bacteria</taxon>
        <taxon>Pseudomonadati</taxon>
        <taxon>Pseudomonadota</taxon>
        <taxon>Gammaproteobacteria</taxon>
        <taxon>Oceanospirillales</taxon>
        <taxon>Saccharospirillaceae</taxon>
        <taxon>Reinekea</taxon>
    </lineage>
</organism>
<evidence type="ECO:0000256" key="3">
    <source>
        <dbReference type="ARBA" id="ARBA00012141"/>
    </source>
</evidence>
<keyword evidence="11" id="KW-1185">Reference proteome</keyword>
<evidence type="ECO:0000256" key="2">
    <source>
        <dbReference type="ARBA" id="ARBA00005269"/>
    </source>
</evidence>
<gene>
    <name evidence="10" type="ORF">BCF53_12051</name>
</gene>
<dbReference type="AlphaFoldDB" id="A0A4R3HVP9"/>
<dbReference type="InterPro" id="IPR002052">
    <property type="entry name" value="DNA_methylase_N6_adenine_CS"/>
</dbReference>
<keyword evidence="8" id="KW-0949">S-adenosyl-L-methionine</keyword>
<evidence type="ECO:0000313" key="10">
    <source>
        <dbReference type="EMBL" id="TCS37192.1"/>
    </source>
</evidence>
<dbReference type="GO" id="GO:0052913">
    <property type="term" value="F:16S rRNA (guanine(966)-N(2))-methyltransferase activity"/>
    <property type="evidence" value="ECO:0007669"/>
    <property type="project" value="UniProtKB-EC"/>
</dbReference>